<name>A0A1F6VR52_9BACT</name>
<dbReference type="Proteomes" id="UP000179686">
    <property type="component" value="Unassembled WGS sequence"/>
</dbReference>
<proteinExistence type="predicted"/>
<sequence length="62" mass="7368">MKSKKERITKKITGTYSTEQIYHFNCAVCKKWWSIADIKKPKTLFCPWCGKKQVMLKLKNTK</sequence>
<accession>A0A1F6VR52</accession>
<dbReference type="AlphaFoldDB" id="A0A1F6VR52"/>
<evidence type="ECO:0000313" key="2">
    <source>
        <dbReference type="Proteomes" id="UP000179686"/>
    </source>
</evidence>
<dbReference type="EMBL" id="MFUC01000011">
    <property type="protein sequence ID" value="OGI72140.1"/>
    <property type="molecule type" value="Genomic_DNA"/>
</dbReference>
<dbReference type="STRING" id="1801752.A3J61_00705"/>
<evidence type="ECO:0000313" key="1">
    <source>
        <dbReference type="EMBL" id="OGI72140.1"/>
    </source>
</evidence>
<comment type="caution">
    <text evidence="1">The sequence shown here is derived from an EMBL/GenBank/DDBJ whole genome shotgun (WGS) entry which is preliminary data.</text>
</comment>
<reference evidence="1 2" key="1">
    <citation type="journal article" date="2016" name="Nat. Commun.">
        <title>Thousands of microbial genomes shed light on interconnected biogeochemical processes in an aquifer system.</title>
        <authorList>
            <person name="Anantharaman K."/>
            <person name="Brown C.T."/>
            <person name="Hug L.A."/>
            <person name="Sharon I."/>
            <person name="Castelle C.J."/>
            <person name="Probst A.J."/>
            <person name="Thomas B.C."/>
            <person name="Singh A."/>
            <person name="Wilkins M.J."/>
            <person name="Karaoz U."/>
            <person name="Brodie E.L."/>
            <person name="Williams K.H."/>
            <person name="Hubbard S.S."/>
            <person name="Banfield J.F."/>
        </authorList>
    </citation>
    <scope>NUCLEOTIDE SEQUENCE [LARGE SCALE GENOMIC DNA]</scope>
</reference>
<gene>
    <name evidence="1" type="ORF">A3J61_00705</name>
</gene>
<organism evidence="1 2">
    <name type="scientific">Candidatus Nomurabacteria bacterium RIFCSPHIGHO2_02_FULL_38_15</name>
    <dbReference type="NCBI Taxonomy" id="1801752"/>
    <lineage>
        <taxon>Bacteria</taxon>
        <taxon>Candidatus Nomuraibacteriota</taxon>
    </lineage>
</organism>
<protein>
    <submittedName>
        <fullName evidence="1">Uncharacterized protein</fullName>
    </submittedName>
</protein>